<gene>
    <name evidence="2" type="ORF">P154DRAFT_137974</name>
</gene>
<dbReference type="EMBL" id="ML977773">
    <property type="protein sequence ID" value="KAF1992829.1"/>
    <property type="molecule type" value="Genomic_DNA"/>
</dbReference>
<organism evidence="2 3">
    <name type="scientific">Amniculicola lignicola CBS 123094</name>
    <dbReference type="NCBI Taxonomy" id="1392246"/>
    <lineage>
        <taxon>Eukaryota</taxon>
        <taxon>Fungi</taxon>
        <taxon>Dikarya</taxon>
        <taxon>Ascomycota</taxon>
        <taxon>Pezizomycotina</taxon>
        <taxon>Dothideomycetes</taxon>
        <taxon>Pleosporomycetidae</taxon>
        <taxon>Pleosporales</taxon>
        <taxon>Amniculicolaceae</taxon>
        <taxon>Amniculicola</taxon>
    </lineage>
</organism>
<feature type="region of interest" description="Disordered" evidence="1">
    <location>
        <begin position="31"/>
        <end position="55"/>
    </location>
</feature>
<sequence length="83" mass="9384">MKGVFGLGAVIMSWSVGRKLGANTTPICKSLQRRTGSSMKKRKKRDGGEAERGRRCMQERGWENPMVMLGVDDYRGLEVMFCR</sequence>
<evidence type="ECO:0000313" key="3">
    <source>
        <dbReference type="Proteomes" id="UP000799779"/>
    </source>
</evidence>
<name>A0A6A5VVX1_9PLEO</name>
<reference evidence="2" key="1">
    <citation type="journal article" date="2020" name="Stud. Mycol.">
        <title>101 Dothideomycetes genomes: a test case for predicting lifestyles and emergence of pathogens.</title>
        <authorList>
            <person name="Haridas S."/>
            <person name="Albert R."/>
            <person name="Binder M."/>
            <person name="Bloem J."/>
            <person name="Labutti K."/>
            <person name="Salamov A."/>
            <person name="Andreopoulos B."/>
            <person name="Baker S."/>
            <person name="Barry K."/>
            <person name="Bills G."/>
            <person name="Bluhm B."/>
            <person name="Cannon C."/>
            <person name="Castanera R."/>
            <person name="Culley D."/>
            <person name="Daum C."/>
            <person name="Ezra D."/>
            <person name="Gonzalez J."/>
            <person name="Henrissat B."/>
            <person name="Kuo A."/>
            <person name="Liang C."/>
            <person name="Lipzen A."/>
            <person name="Lutzoni F."/>
            <person name="Magnuson J."/>
            <person name="Mondo S."/>
            <person name="Nolan M."/>
            <person name="Ohm R."/>
            <person name="Pangilinan J."/>
            <person name="Park H.-J."/>
            <person name="Ramirez L."/>
            <person name="Alfaro M."/>
            <person name="Sun H."/>
            <person name="Tritt A."/>
            <person name="Yoshinaga Y."/>
            <person name="Zwiers L.-H."/>
            <person name="Turgeon B."/>
            <person name="Goodwin S."/>
            <person name="Spatafora J."/>
            <person name="Crous P."/>
            <person name="Grigoriev I."/>
        </authorList>
    </citation>
    <scope>NUCLEOTIDE SEQUENCE</scope>
    <source>
        <strain evidence="2">CBS 123094</strain>
    </source>
</reference>
<proteinExistence type="predicted"/>
<keyword evidence="3" id="KW-1185">Reference proteome</keyword>
<evidence type="ECO:0000313" key="2">
    <source>
        <dbReference type="EMBL" id="KAF1992829.1"/>
    </source>
</evidence>
<protein>
    <submittedName>
        <fullName evidence="2">Uncharacterized protein</fullName>
    </submittedName>
</protein>
<feature type="compositionally biased region" description="Basic and acidic residues" evidence="1">
    <location>
        <begin position="46"/>
        <end position="55"/>
    </location>
</feature>
<dbReference type="Proteomes" id="UP000799779">
    <property type="component" value="Unassembled WGS sequence"/>
</dbReference>
<dbReference type="AlphaFoldDB" id="A0A6A5VVX1"/>
<accession>A0A6A5VVX1</accession>
<evidence type="ECO:0000256" key="1">
    <source>
        <dbReference type="SAM" id="MobiDB-lite"/>
    </source>
</evidence>